<dbReference type="Pfam" id="PF13246">
    <property type="entry name" value="Cation_ATPase"/>
    <property type="match status" value="1"/>
</dbReference>
<protein>
    <recommendedName>
        <fullName evidence="19">Phospholipid-transporting ATPase</fullName>
        <ecNumber evidence="19">7.6.2.1</ecNumber>
    </recommendedName>
</protein>
<dbReference type="InterPro" id="IPR023214">
    <property type="entry name" value="HAD_sf"/>
</dbReference>
<feature type="binding site" evidence="17">
    <location>
        <position position="503"/>
    </location>
    <ligand>
        <name>ATP</name>
        <dbReference type="ChEBI" id="CHEBI:30616"/>
    </ligand>
</feature>
<dbReference type="InterPro" id="IPR023298">
    <property type="entry name" value="ATPase_P-typ_TM_dom_sf"/>
</dbReference>
<dbReference type="Pfam" id="PF16212">
    <property type="entry name" value="PhoLip_ATPase_C"/>
    <property type="match status" value="1"/>
</dbReference>
<dbReference type="SUPFAM" id="SSF81653">
    <property type="entry name" value="Calcium ATPase, transduction domain A"/>
    <property type="match status" value="1"/>
</dbReference>
<keyword evidence="7 17" id="KW-0547">Nucleotide-binding</keyword>
<proteinExistence type="inferred from homology"/>
<feature type="transmembrane region" description="Helical" evidence="19">
    <location>
        <begin position="1133"/>
        <end position="1153"/>
    </location>
</feature>
<evidence type="ECO:0000256" key="7">
    <source>
        <dbReference type="ARBA" id="ARBA00022741"/>
    </source>
</evidence>
<dbReference type="PROSITE" id="PS00154">
    <property type="entry name" value="ATPASE_E1_E2"/>
    <property type="match status" value="1"/>
</dbReference>
<dbReference type="PANTHER" id="PTHR24092:SF218">
    <property type="entry name" value="PHOSPHOLIPID-TRANSPORTING ATPASE"/>
    <property type="match status" value="1"/>
</dbReference>
<dbReference type="GO" id="GO:0016887">
    <property type="term" value="F:ATP hydrolysis activity"/>
    <property type="evidence" value="ECO:0007669"/>
    <property type="project" value="InterPro"/>
</dbReference>
<dbReference type="Gene3D" id="3.40.1110.10">
    <property type="entry name" value="Calcium-transporting ATPase, cytoplasmic domain N"/>
    <property type="match status" value="2"/>
</dbReference>
<keyword evidence="13 19" id="KW-0472">Membrane</keyword>
<comment type="cofactor">
    <cofactor evidence="1 18">
        <name>Mg(2+)</name>
        <dbReference type="ChEBI" id="CHEBI:18420"/>
    </cofactor>
</comment>
<feature type="region of interest" description="Disordered" evidence="20">
    <location>
        <begin position="709"/>
        <end position="728"/>
    </location>
</feature>
<keyword evidence="8" id="KW-0256">Endoplasmic reticulum</keyword>
<name>A0A016U5C4_9BILA</name>
<dbReference type="PANTHER" id="PTHR24092">
    <property type="entry name" value="PROBABLE PHOSPHOLIPID-TRANSPORTING ATPASE"/>
    <property type="match status" value="1"/>
</dbReference>
<feature type="domain" description="P-type ATPase C-terminal" evidence="22">
    <location>
        <begin position="1069"/>
        <end position="1317"/>
    </location>
</feature>
<evidence type="ECO:0000256" key="10">
    <source>
        <dbReference type="ARBA" id="ARBA00022842"/>
    </source>
</evidence>
<evidence type="ECO:0000313" key="24">
    <source>
        <dbReference type="Proteomes" id="UP000024635"/>
    </source>
</evidence>
<evidence type="ECO:0000256" key="2">
    <source>
        <dbReference type="ARBA" id="ARBA00004127"/>
    </source>
</evidence>
<evidence type="ECO:0000256" key="3">
    <source>
        <dbReference type="ARBA" id="ARBA00004586"/>
    </source>
</evidence>
<dbReference type="FunFam" id="2.70.150.10:FF:000054">
    <property type="entry name" value="Phospholipid-transporting ATPase"/>
    <property type="match status" value="1"/>
</dbReference>
<dbReference type="InterPro" id="IPR001757">
    <property type="entry name" value="P_typ_ATPase"/>
</dbReference>
<keyword evidence="5 19" id="KW-0812">Transmembrane</keyword>
<dbReference type="InterPro" id="IPR008250">
    <property type="entry name" value="ATPase_P-typ_transduc_dom_A_sf"/>
</dbReference>
<dbReference type="CDD" id="cd02073">
    <property type="entry name" value="P-type_ATPase_APLT_Dnf-like"/>
    <property type="match status" value="1"/>
</dbReference>
<feature type="binding site" evidence="17">
    <location>
        <position position="1023"/>
    </location>
    <ligand>
        <name>ATP</name>
        <dbReference type="ChEBI" id="CHEBI:30616"/>
    </ligand>
</feature>
<evidence type="ECO:0000256" key="9">
    <source>
        <dbReference type="ARBA" id="ARBA00022840"/>
    </source>
</evidence>
<feature type="binding site" evidence="17">
    <location>
        <position position="925"/>
    </location>
    <ligand>
        <name>ATP</name>
        <dbReference type="ChEBI" id="CHEBI:30616"/>
    </ligand>
</feature>
<keyword evidence="24" id="KW-1185">Reference proteome</keyword>
<keyword evidence="12 19" id="KW-1133">Transmembrane helix</keyword>
<evidence type="ECO:0000256" key="16">
    <source>
        <dbReference type="PIRSR" id="PIRSR606539-1"/>
    </source>
</evidence>
<evidence type="ECO:0000256" key="12">
    <source>
        <dbReference type="ARBA" id="ARBA00022989"/>
    </source>
</evidence>
<evidence type="ECO:0000256" key="1">
    <source>
        <dbReference type="ARBA" id="ARBA00001946"/>
    </source>
</evidence>
<feature type="binding site" evidence="17">
    <location>
        <position position="780"/>
    </location>
    <ligand>
        <name>ATP</name>
        <dbReference type="ChEBI" id="CHEBI:30616"/>
    </ligand>
</feature>
<comment type="caution">
    <text evidence="23">The sequence shown here is derived from an EMBL/GenBank/DDBJ whole genome shotgun (WGS) entry which is preliminary data.</text>
</comment>
<feature type="binding site" evidence="17">
    <location>
        <position position="1047"/>
    </location>
    <ligand>
        <name>ATP</name>
        <dbReference type="ChEBI" id="CHEBI:30616"/>
    </ligand>
</feature>
<evidence type="ECO:0000256" key="13">
    <source>
        <dbReference type="ARBA" id="ARBA00023136"/>
    </source>
</evidence>
<evidence type="ECO:0000256" key="8">
    <source>
        <dbReference type="ARBA" id="ARBA00022824"/>
    </source>
</evidence>
<dbReference type="OrthoDB" id="377733at2759"/>
<feature type="compositionally biased region" description="Polar residues" evidence="20">
    <location>
        <begin position="716"/>
        <end position="725"/>
    </location>
</feature>
<feature type="transmembrane region" description="Helical" evidence="19">
    <location>
        <begin position="436"/>
        <end position="455"/>
    </location>
</feature>
<dbReference type="NCBIfam" id="TIGR01652">
    <property type="entry name" value="ATPase-Plipid"/>
    <property type="match status" value="2"/>
</dbReference>
<evidence type="ECO:0000256" key="6">
    <source>
        <dbReference type="ARBA" id="ARBA00022723"/>
    </source>
</evidence>
<evidence type="ECO:0000256" key="17">
    <source>
        <dbReference type="PIRSR" id="PIRSR606539-2"/>
    </source>
</evidence>
<dbReference type="SUPFAM" id="SSF56784">
    <property type="entry name" value="HAD-like"/>
    <property type="match status" value="1"/>
</dbReference>
<dbReference type="SFLD" id="SFLDG00002">
    <property type="entry name" value="C1.7:_P-type_atpase_like"/>
    <property type="match status" value="1"/>
</dbReference>
<keyword evidence="9 17" id="KW-0067">ATP-binding</keyword>
<feature type="binding site" evidence="17">
    <location>
        <position position="1046"/>
    </location>
    <ligand>
        <name>ATP</name>
        <dbReference type="ChEBI" id="CHEBI:30616"/>
    </ligand>
</feature>
<dbReference type="GO" id="GO:0005789">
    <property type="term" value="C:endoplasmic reticulum membrane"/>
    <property type="evidence" value="ECO:0007669"/>
    <property type="project" value="UniProtKB-SubCell"/>
</dbReference>
<dbReference type="Gene3D" id="2.70.150.10">
    <property type="entry name" value="Calcium-transporting ATPase, cytoplasmic transduction domain A"/>
    <property type="match status" value="1"/>
</dbReference>
<comment type="similarity">
    <text evidence="4 19">Belongs to the cation transport ATPase (P-type) (TC 3.A.3) family. Type IV subfamily.</text>
</comment>
<dbReference type="Gene3D" id="1.20.1110.10">
    <property type="entry name" value="Calcium-transporting ATPase, transmembrane domain"/>
    <property type="match status" value="1"/>
</dbReference>
<dbReference type="EMBL" id="JARK01001392">
    <property type="protein sequence ID" value="EYC10365.1"/>
    <property type="molecule type" value="Genomic_DNA"/>
</dbReference>
<dbReference type="InterPro" id="IPR023299">
    <property type="entry name" value="ATPase_P-typ_cyto_dom_N"/>
</dbReference>
<dbReference type="Gene3D" id="3.40.50.1000">
    <property type="entry name" value="HAD superfamily/HAD-like"/>
    <property type="match status" value="2"/>
</dbReference>
<dbReference type="InterPro" id="IPR044492">
    <property type="entry name" value="P_typ_ATPase_HD_dom"/>
</dbReference>
<comment type="catalytic activity">
    <reaction evidence="14 19">
        <text>ATP + H2O + phospholipidSide 1 = ADP + phosphate + phospholipidSide 2.</text>
        <dbReference type="EC" id="7.6.2.1"/>
    </reaction>
</comment>
<evidence type="ECO:0000256" key="20">
    <source>
        <dbReference type="SAM" id="MobiDB-lite"/>
    </source>
</evidence>
<feature type="binding site" evidence="17">
    <location>
        <position position="502"/>
    </location>
    <ligand>
        <name>ATP</name>
        <dbReference type="ChEBI" id="CHEBI:30616"/>
    </ligand>
</feature>
<dbReference type="GO" id="GO:0005886">
    <property type="term" value="C:plasma membrane"/>
    <property type="evidence" value="ECO:0007669"/>
    <property type="project" value="TreeGrafter"/>
</dbReference>
<dbReference type="SUPFAM" id="SSF81660">
    <property type="entry name" value="Metal cation-transporting ATPase, ATP-binding domain N"/>
    <property type="match status" value="1"/>
</dbReference>
<dbReference type="Proteomes" id="UP000024635">
    <property type="component" value="Unassembled WGS sequence"/>
</dbReference>
<feature type="binding site" evidence="17">
    <location>
        <position position="927"/>
    </location>
    <ligand>
        <name>ATP</name>
        <dbReference type="ChEBI" id="CHEBI:30616"/>
    </ligand>
</feature>
<organism evidence="23 24">
    <name type="scientific">Ancylostoma ceylanicum</name>
    <dbReference type="NCBI Taxonomy" id="53326"/>
    <lineage>
        <taxon>Eukaryota</taxon>
        <taxon>Metazoa</taxon>
        <taxon>Ecdysozoa</taxon>
        <taxon>Nematoda</taxon>
        <taxon>Chromadorea</taxon>
        <taxon>Rhabditida</taxon>
        <taxon>Rhabditina</taxon>
        <taxon>Rhabditomorpha</taxon>
        <taxon>Strongyloidea</taxon>
        <taxon>Ancylostomatidae</taxon>
        <taxon>Ancylostomatinae</taxon>
        <taxon>Ancylostoma</taxon>
    </lineage>
</organism>
<dbReference type="EC" id="7.6.2.1" evidence="19"/>
<feature type="transmembrane region" description="Helical" evidence="19">
    <location>
        <begin position="1242"/>
        <end position="1263"/>
    </location>
</feature>
<dbReference type="GO" id="GO:0140326">
    <property type="term" value="F:ATPase-coupled intramembrane lipid transporter activity"/>
    <property type="evidence" value="ECO:0007669"/>
    <property type="project" value="UniProtKB-EC"/>
</dbReference>
<sequence>MRLQKCPGPCVDVDCRSDTIDRSMKVYSDPQQASTSQATQDTTKGHHRRTSSLWVPPSRPIFSSPTQVIREKAETGGRILKRHRWTRWLFGIDAVLPAYRIVTPNNQAEPPPRYEHPNRRYADNRISTTKYSILTFLPRNLLEQLHRAANLYFIFIVVLNMIIGAFGKYISLMPISFVLGVTAIKDAFEDYRRYKSDQKINHSTCRVWDSSQGRYRKLEWKHILVGDFVHLSHDEIIPADMLLLRSSDTNGLCYVDTCNLDGESNLKQRQAIRAMGKFHNPTVPLNFSPDQFKYKVCCEEPTTDVYKFEGRLETMEGGPPLPREFTILAKENVLLRGCVVKNTDFVEGIVLYAGRDTKAMLNNNGPRYKRSTLERLTNLDIIWCVVILLALCITGAVLSGVWMRSFSEPYAVPFFTWSELPGGHEFRPSFESFWNFWSFIIVLQVLIPISLYVSIEFIKIGQVWLISQDKNMYYEKVDKRVQCRALNIPEELGQVQYIMSDKTGTLTENQMVFRRCSLRGKDFGGHSVAAAIDQPADRLGRPRPSKDRGLEALLSRAIREADVDSPIYLFFLTMAICNTVVVNAKPHEDLMDPDGDMIDTHTEETDNGERLTISPLSVKFLEEVEEEVQSVPNLETPRESIELIKFSEEKEDNSNGTASADQSPKDDEIKYIDVKEKTPAKSIPGILHRPSLLSFARLKGIKDLSPFRRSVDKRQSQSSTETITPLHSYYDSESPDELALVEAAREYGVRLLKRRFDEIVVHLRASGQTVKYKLLHTLPFDSDRKRMSVVVQECSGKKRVLLLTKGADATVLPILSNEYATSLKGEEEVFKAQEHLSDYAREGLRTLCLGIKYWRDEDYQSWRALHEEAELDPHHRENLLRDSTLKAEQDVDLLGVTAIEDRLQEGVPECIHLLREAGICVWVLTGDKVETAVNIAFSSRLFSSAMDLLNIGANGVRSVSDLLDEHLIRVGRAGEITEEAAFGLVLNASCLDYCLDPHNEERFVRLLKSCRSVLCCRATPIQKASLVKLAKTRLNGKVLAIGDGANDVSMIQCSDVGVGLSGQEGMQAVMASDFAMARFRFLANLLLVHGHWCYQRLAQTILYFFYKNAMFVFTIFWYQIFNGFSSQVPIDPIYLMVYNLLFTSVPALLYGCLEQDASADILLDVPQFYDQGRLGKKYRWYSFWLNMLDAIWQSAVVYWICHFTYINTDCDMWTFGVVMCAQLLLVNTFHLALLLQYWTWPMFLSMFLSVISFFVCALLYNGFVTADWTWTNVKDTPVSIAQLAMIDPIFWLVLLLSIVLCLIPRFTLMTIVNSIRPSRVLKRRQLANAIDNKPRPFTAFSCCMRVLCNDEIHVNKSGEMTGSRHLPA</sequence>
<comment type="catalytic activity">
    <reaction evidence="15">
        <text>a beta-D-glucosyl-(1&lt;-&gt;1')-N-acylsphing-4-enine(out) + ATP + H2O = a beta-D-glucosyl-(1&lt;-&gt;1')-N-acylsphing-4-enine(in) + ADP + phosphate + H(+)</text>
        <dbReference type="Rhea" id="RHEA:66036"/>
        <dbReference type="ChEBI" id="CHEBI:15377"/>
        <dbReference type="ChEBI" id="CHEBI:15378"/>
        <dbReference type="ChEBI" id="CHEBI:22801"/>
        <dbReference type="ChEBI" id="CHEBI:30616"/>
        <dbReference type="ChEBI" id="CHEBI:43474"/>
        <dbReference type="ChEBI" id="CHEBI:456216"/>
    </reaction>
    <physiologicalReaction direction="left-to-right" evidence="15">
        <dbReference type="Rhea" id="RHEA:66037"/>
    </physiologicalReaction>
</comment>
<dbReference type="InterPro" id="IPR032631">
    <property type="entry name" value="P-type_ATPase_N"/>
</dbReference>
<dbReference type="SFLD" id="SFLDS00003">
    <property type="entry name" value="Haloacid_Dehalogenase"/>
    <property type="match status" value="1"/>
</dbReference>
<feature type="transmembrane region" description="Helical" evidence="19">
    <location>
        <begin position="1289"/>
        <end position="1315"/>
    </location>
</feature>
<reference evidence="24" key="1">
    <citation type="journal article" date="2015" name="Nat. Genet.">
        <title>The genome and transcriptome of the zoonotic hookworm Ancylostoma ceylanicum identify infection-specific gene families.</title>
        <authorList>
            <person name="Schwarz E.M."/>
            <person name="Hu Y."/>
            <person name="Antoshechkin I."/>
            <person name="Miller M.M."/>
            <person name="Sternberg P.W."/>
            <person name="Aroian R.V."/>
        </authorList>
    </citation>
    <scope>NUCLEOTIDE SEQUENCE</scope>
    <source>
        <strain evidence="24">HY135</strain>
    </source>
</reference>
<feature type="transmembrane region" description="Helical" evidence="19">
    <location>
        <begin position="1183"/>
        <end position="1206"/>
    </location>
</feature>
<feature type="binding site" evidence="18">
    <location>
        <position position="1043"/>
    </location>
    <ligand>
        <name>Mg(2+)</name>
        <dbReference type="ChEBI" id="CHEBI:18420"/>
    </ligand>
</feature>
<dbReference type="STRING" id="53326.A0A016U5C4"/>
<evidence type="ECO:0000256" key="15">
    <source>
        <dbReference type="ARBA" id="ARBA00050913"/>
    </source>
</evidence>
<accession>A0A016U5C4</accession>
<feature type="region of interest" description="Disordered" evidence="20">
    <location>
        <begin position="25"/>
        <end position="56"/>
    </location>
</feature>
<dbReference type="NCBIfam" id="TIGR01494">
    <property type="entry name" value="ATPase_P-type"/>
    <property type="match status" value="2"/>
</dbReference>
<feature type="active site" description="4-aspartylphosphate intermediate" evidence="16">
    <location>
        <position position="501"/>
    </location>
</feature>
<feature type="binding site" evidence="17">
    <location>
        <position position="1017"/>
    </location>
    <ligand>
        <name>ATP</name>
        <dbReference type="ChEBI" id="CHEBI:30616"/>
    </ligand>
</feature>
<dbReference type="GO" id="GO:0045332">
    <property type="term" value="P:phospholipid translocation"/>
    <property type="evidence" value="ECO:0007669"/>
    <property type="project" value="TreeGrafter"/>
</dbReference>
<dbReference type="FunFam" id="3.40.1110.10:FF:000009">
    <property type="entry name" value="Phospholipid-transporting ATPase"/>
    <property type="match status" value="1"/>
</dbReference>
<feature type="binding site" evidence="18">
    <location>
        <position position="501"/>
    </location>
    <ligand>
        <name>Mg(2+)</name>
        <dbReference type="ChEBI" id="CHEBI:18420"/>
    </ligand>
</feature>
<dbReference type="PRINTS" id="PR00119">
    <property type="entry name" value="CATATPASE"/>
</dbReference>
<gene>
    <name evidence="23" type="primary">Acey_s0056.g2706</name>
    <name evidence="23" type="ORF">Y032_0056g2706</name>
</gene>
<feature type="binding site" evidence="18">
    <location>
        <position position="1047"/>
    </location>
    <ligand>
        <name>Mg(2+)</name>
        <dbReference type="ChEBI" id="CHEBI:18420"/>
    </ligand>
</feature>
<feature type="binding site" evidence="17">
    <location>
        <position position="926"/>
    </location>
    <ligand>
        <name>ATP</name>
        <dbReference type="ChEBI" id="CHEBI:30616"/>
    </ligand>
</feature>
<feature type="region of interest" description="Disordered" evidence="20">
    <location>
        <begin position="646"/>
        <end position="667"/>
    </location>
</feature>
<feature type="binding site" evidence="17">
    <location>
        <position position="501"/>
    </location>
    <ligand>
        <name>ATP</name>
        <dbReference type="ChEBI" id="CHEBI:30616"/>
    </ligand>
</feature>
<evidence type="ECO:0000313" key="23">
    <source>
        <dbReference type="EMBL" id="EYC10365.1"/>
    </source>
</evidence>
<keyword evidence="6 18" id="KW-0479">Metal-binding</keyword>
<comment type="subcellular location">
    <subcellularLocation>
        <location evidence="2">Endomembrane system</location>
        <topology evidence="2">Multi-pass membrane protein</topology>
    </subcellularLocation>
    <subcellularLocation>
        <location evidence="3">Endoplasmic reticulum membrane</location>
    </subcellularLocation>
    <subcellularLocation>
        <location evidence="19">Membrane</location>
        <topology evidence="19">Multi-pass membrane protein</topology>
    </subcellularLocation>
</comment>
<dbReference type="SUPFAM" id="SSF81665">
    <property type="entry name" value="Calcium ATPase, transmembrane domain M"/>
    <property type="match status" value="1"/>
</dbReference>
<dbReference type="GO" id="GO:0005524">
    <property type="term" value="F:ATP binding"/>
    <property type="evidence" value="ECO:0007669"/>
    <property type="project" value="UniProtKB-UniRule"/>
</dbReference>
<evidence type="ECO:0000256" key="5">
    <source>
        <dbReference type="ARBA" id="ARBA00022692"/>
    </source>
</evidence>
<keyword evidence="11 19" id="KW-1278">Translocase</keyword>
<evidence type="ECO:0000256" key="14">
    <source>
        <dbReference type="ARBA" id="ARBA00034036"/>
    </source>
</evidence>
<dbReference type="Pfam" id="PF16209">
    <property type="entry name" value="PhoLip_ATPase_N"/>
    <property type="match status" value="1"/>
</dbReference>
<feature type="binding site" evidence="17">
    <location>
        <position position="737"/>
    </location>
    <ligand>
        <name>ATP</name>
        <dbReference type="ChEBI" id="CHEBI:30616"/>
    </ligand>
</feature>
<dbReference type="InterPro" id="IPR006539">
    <property type="entry name" value="P-type_ATPase_IV"/>
</dbReference>
<keyword evidence="10 18" id="KW-0460">Magnesium</keyword>
<evidence type="ECO:0000259" key="22">
    <source>
        <dbReference type="Pfam" id="PF16212"/>
    </source>
</evidence>
<feature type="binding site" evidence="18">
    <location>
        <position position="503"/>
    </location>
    <ligand>
        <name>Mg(2+)</name>
        <dbReference type="ChEBI" id="CHEBI:18420"/>
    </ligand>
</feature>
<evidence type="ECO:0000256" key="18">
    <source>
        <dbReference type="PIRSR" id="PIRSR606539-3"/>
    </source>
</evidence>
<feature type="compositionally biased region" description="Low complexity" evidence="20">
    <location>
        <begin position="31"/>
        <end position="42"/>
    </location>
</feature>
<feature type="transmembrane region" description="Helical" evidence="19">
    <location>
        <begin position="1101"/>
        <end position="1121"/>
    </location>
</feature>
<feature type="binding site" evidence="17">
    <location>
        <position position="805"/>
    </location>
    <ligand>
        <name>ATP</name>
        <dbReference type="ChEBI" id="CHEBI:30616"/>
    </ligand>
</feature>
<evidence type="ECO:0000256" key="19">
    <source>
        <dbReference type="RuleBase" id="RU362033"/>
    </source>
</evidence>
<dbReference type="SFLD" id="SFLDF00027">
    <property type="entry name" value="p-type_atpase"/>
    <property type="match status" value="1"/>
</dbReference>
<dbReference type="InterPro" id="IPR036412">
    <property type="entry name" value="HAD-like_sf"/>
</dbReference>
<feature type="domain" description="P-type ATPase N-terminal" evidence="21">
    <location>
        <begin position="116"/>
        <end position="169"/>
    </location>
</feature>
<evidence type="ECO:0000256" key="11">
    <source>
        <dbReference type="ARBA" id="ARBA00022967"/>
    </source>
</evidence>
<evidence type="ECO:0000259" key="21">
    <source>
        <dbReference type="Pfam" id="PF16209"/>
    </source>
</evidence>
<feature type="transmembrane region" description="Helical" evidence="19">
    <location>
        <begin position="172"/>
        <end position="188"/>
    </location>
</feature>
<dbReference type="FunFam" id="3.40.50.1000:FF:000014">
    <property type="entry name" value="Phospholipid-transporting ATPase"/>
    <property type="match status" value="1"/>
</dbReference>
<dbReference type="InterPro" id="IPR032630">
    <property type="entry name" value="P_typ_ATPase_c"/>
</dbReference>
<evidence type="ECO:0000256" key="4">
    <source>
        <dbReference type="ARBA" id="ARBA00008109"/>
    </source>
</evidence>
<feature type="transmembrane region" description="Helical" evidence="19">
    <location>
        <begin position="1212"/>
        <end position="1235"/>
    </location>
</feature>
<dbReference type="InterPro" id="IPR018303">
    <property type="entry name" value="ATPase_P-typ_P_site"/>
</dbReference>
<dbReference type="GO" id="GO:0000287">
    <property type="term" value="F:magnesium ion binding"/>
    <property type="evidence" value="ECO:0007669"/>
    <property type="project" value="UniProtKB-UniRule"/>
</dbReference>
<feature type="transmembrane region" description="Helical" evidence="19">
    <location>
        <begin position="379"/>
        <end position="403"/>
    </location>
</feature>
<feature type="binding site" evidence="17">
    <location>
        <position position="845"/>
    </location>
    <ligand>
        <name>ATP</name>
        <dbReference type="ChEBI" id="CHEBI:30616"/>
    </ligand>
</feature>